<dbReference type="Pfam" id="PF13853">
    <property type="entry name" value="7tm_4"/>
    <property type="match status" value="2"/>
</dbReference>
<keyword evidence="4 6" id="KW-0472">Membrane</keyword>
<feature type="transmembrane region" description="Helical" evidence="6">
    <location>
        <begin position="147"/>
        <end position="175"/>
    </location>
</feature>
<dbReference type="GO" id="GO:0004984">
    <property type="term" value="F:olfactory receptor activity"/>
    <property type="evidence" value="ECO:0007669"/>
    <property type="project" value="InterPro"/>
</dbReference>
<keyword evidence="5" id="KW-0807">Transducer</keyword>
<dbReference type="Ensembl" id="ENSSFOT00015074602.1">
    <property type="protein sequence ID" value="ENSSFOP00015048618.1"/>
    <property type="gene ID" value="ENSSFOG00015028915.1"/>
</dbReference>
<dbReference type="InterPro" id="IPR000276">
    <property type="entry name" value="GPCR_Rhodpsn"/>
</dbReference>
<dbReference type="Proteomes" id="UP000694397">
    <property type="component" value="Chromosome 10"/>
</dbReference>
<dbReference type="InterPro" id="IPR017452">
    <property type="entry name" value="GPCR_Rhodpsn_7TM"/>
</dbReference>
<keyword evidence="9" id="KW-1185">Reference proteome</keyword>
<feature type="domain" description="G-protein coupled receptors family 1 profile" evidence="7">
    <location>
        <begin position="40"/>
        <end position="101"/>
    </location>
</feature>
<dbReference type="Gene3D" id="1.20.1070.10">
    <property type="entry name" value="Rhodopsin 7-helix transmembrane proteins"/>
    <property type="match status" value="2"/>
</dbReference>
<proteinExistence type="predicted"/>
<reference evidence="8" key="2">
    <citation type="submission" date="2025-08" db="UniProtKB">
        <authorList>
            <consortium name="Ensembl"/>
        </authorList>
    </citation>
    <scope>IDENTIFICATION</scope>
</reference>
<evidence type="ECO:0000256" key="5">
    <source>
        <dbReference type="ARBA" id="ARBA00023224"/>
    </source>
</evidence>
<evidence type="ECO:0000256" key="1">
    <source>
        <dbReference type="ARBA" id="ARBA00004141"/>
    </source>
</evidence>
<dbReference type="OrthoDB" id="9615015at2759"/>
<dbReference type="PROSITE" id="PS50262">
    <property type="entry name" value="G_PROTEIN_RECEP_F1_2"/>
    <property type="match status" value="2"/>
</dbReference>
<evidence type="ECO:0000256" key="2">
    <source>
        <dbReference type="ARBA" id="ARBA00022692"/>
    </source>
</evidence>
<organism evidence="8 9">
    <name type="scientific">Scleropages formosus</name>
    <name type="common">Asian bonytongue</name>
    <name type="synonym">Osteoglossum formosum</name>
    <dbReference type="NCBI Taxonomy" id="113540"/>
    <lineage>
        <taxon>Eukaryota</taxon>
        <taxon>Metazoa</taxon>
        <taxon>Chordata</taxon>
        <taxon>Craniata</taxon>
        <taxon>Vertebrata</taxon>
        <taxon>Euteleostomi</taxon>
        <taxon>Actinopterygii</taxon>
        <taxon>Neopterygii</taxon>
        <taxon>Teleostei</taxon>
        <taxon>Osteoglossocephala</taxon>
        <taxon>Osteoglossomorpha</taxon>
        <taxon>Osteoglossiformes</taxon>
        <taxon>Osteoglossidae</taxon>
        <taxon>Scleropages</taxon>
    </lineage>
</organism>
<dbReference type="GO" id="GO:0004930">
    <property type="term" value="F:G protein-coupled receptor activity"/>
    <property type="evidence" value="ECO:0007669"/>
    <property type="project" value="InterPro"/>
</dbReference>
<dbReference type="SUPFAM" id="SSF81321">
    <property type="entry name" value="Family A G protein-coupled receptor-like"/>
    <property type="match status" value="1"/>
</dbReference>
<feature type="domain" description="G-protein coupled receptors family 1 profile" evidence="7">
    <location>
        <begin position="129"/>
        <end position="240"/>
    </location>
</feature>
<evidence type="ECO:0000313" key="9">
    <source>
        <dbReference type="Proteomes" id="UP000694397"/>
    </source>
</evidence>
<feature type="transmembrane region" description="Helical" evidence="6">
    <location>
        <begin position="21"/>
        <end position="49"/>
    </location>
</feature>
<keyword evidence="3 6" id="KW-1133">Transmembrane helix</keyword>
<reference evidence="8" key="3">
    <citation type="submission" date="2025-09" db="UniProtKB">
        <authorList>
            <consortium name="Ensembl"/>
        </authorList>
    </citation>
    <scope>IDENTIFICATION</scope>
</reference>
<dbReference type="PANTHER" id="PTHR26451">
    <property type="entry name" value="G_PROTEIN_RECEP_F1_2 DOMAIN-CONTAINING PROTEIN"/>
    <property type="match status" value="1"/>
</dbReference>
<evidence type="ECO:0000256" key="6">
    <source>
        <dbReference type="SAM" id="Phobius"/>
    </source>
</evidence>
<reference evidence="8 9" key="1">
    <citation type="submission" date="2019-04" db="EMBL/GenBank/DDBJ databases">
        <authorList>
            <consortium name="Wellcome Sanger Institute Data Sharing"/>
        </authorList>
    </citation>
    <scope>NUCLEOTIDE SEQUENCE [LARGE SCALE GENOMIC DNA]</scope>
</reference>
<dbReference type="GeneTree" id="ENSGT00940000162761"/>
<accession>A0A8C9VFG8</accession>
<comment type="subcellular location">
    <subcellularLocation>
        <location evidence="1">Membrane</location>
        <topology evidence="1">Multi-pass membrane protein</topology>
    </subcellularLocation>
</comment>
<keyword evidence="2 6" id="KW-0812">Transmembrane</keyword>
<evidence type="ECO:0000313" key="8">
    <source>
        <dbReference type="Ensembl" id="ENSSFOP00015048618.1"/>
    </source>
</evidence>
<dbReference type="PRINTS" id="PR00237">
    <property type="entry name" value="GPCRRHODOPSN"/>
</dbReference>
<dbReference type="PANTHER" id="PTHR26451:SF989">
    <property type="entry name" value="G-PROTEIN COUPLED RECEPTORS FAMILY 1 PROFILE DOMAIN-CONTAINING PROTEIN"/>
    <property type="match status" value="1"/>
</dbReference>
<gene>
    <name evidence="8" type="primary">LOC108938279</name>
</gene>
<evidence type="ECO:0000256" key="3">
    <source>
        <dbReference type="ARBA" id="ARBA00022989"/>
    </source>
</evidence>
<dbReference type="AlphaFoldDB" id="A0A8C9VFG8"/>
<sequence>MDNMSVKSPLLRIQGFDIPENFVYPLFFLMLLVYVALVTSNTGVLLLIISEKSLQQPMYVLFCNLSVNDLLGNTVLIPRLMLDIISSERQISYNECVLQAFCSHTYVSILLGLTVRLSRCHSLIQNAYCDNAGLFKLSCEDVTINNIYGLFFTVVLFACSMGSICVTYLQIAVVCWNKKNKDLNTKALQTCASHLVLFLVMWATGFLTIILHRFPNYPDLRKVSYILFHVIPANLNPIIYAMQTKLLREKILQMFNRKVTNF</sequence>
<name>A0A8C9VFG8_SCLFO</name>
<protein>
    <recommendedName>
        <fullName evidence="7">G-protein coupled receptors family 1 profile domain-containing protein</fullName>
    </recommendedName>
</protein>
<dbReference type="InterPro" id="IPR000725">
    <property type="entry name" value="Olfact_rcpt"/>
</dbReference>
<evidence type="ECO:0000256" key="4">
    <source>
        <dbReference type="ARBA" id="ARBA00023136"/>
    </source>
</evidence>
<evidence type="ECO:0000259" key="7">
    <source>
        <dbReference type="PROSITE" id="PS50262"/>
    </source>
</evidence>
<feature type="transmembrane region" description="Helical" evidence="6">
    <location>
        <begin position="223"/>
        <end position="242"/>
    </location>
</feature>
<dbReference type="InterPro" id="IPR052921">
    <property type="entry name" value="GPCR1_Superfamily_Member"/>
</dbReference>
<dbReference type="GO" id="GO:0005549">
    <property type="term" value="F:odorant binding"/>
    <property type="evidence" value="ECO:0007669"/>
    <property type="project" value="TreeGrafter"/>
</dbReference>
<dbReference type="GO" id="GO:0016020">
    <property type="term" value="C:membrane"/>
    <property type="evidence" value="ECO:0007669"/>
    <property type="project" value="UniProtKB-SubCell"/>
</dbReference>
<feature type="transmembrane region" description="Helical" evidence="6">
    <location>
        <begin position="187"/>
        <end position="211"/>
    </location>
</feature>